<evidence type="ECO:0000313" key="2">
    <source>
        <dbReference type="Proteomes" id="UP000032142"/>
    </source>
</evidence>
<organism evidence="1 2">
    <name type="scientific">Gossypium arboreum</name>
    <name type="common">Tree cotton</name>
    <name type="synonym">Gossypium nanking</name>
    <dbReference type="NCBI Taxonomy" id="29729"/>
    <lineage>
        <taxon>Eukaryota</taxon>
        <taxon>Viridiplantae</taxon>
        <taxon>Streptophyta</taxon>
        <taxon>Embryophyta</taxon>
        <taxon>Tracheophyta</taxon>
        <taxon>Spermatophyta</taxon>
        <taxon>Magnoliopsida</taxon>
        <taxon>eudicotyledons</taxon>
        <taxon>Gunneridae</taxon>
        <taxon>Pentapetalae</taxon>
        <taxon>rosids</taxon>
        <taxon>malvids</taxon>
        <taxon>Malvales</taxon>
        <taxon>Malvaceae</taxon>
        <taxon>Malvoideae</taxon>
        <taxon>Gossypium</taxon>
    </lineage>
</organism>
<dbReference type="AlphaFoldDB" id="A0A0B0PEM9"/>
<reference evidence="2" key="1">
    <citation type="submission" date="2014-09" db="EMBL/GenBank/DDBJ databases">
        <authorList>
            <person name="Mudge J."/>
            <person name="Ramaraj T."/>
            <person name="Lindquist I.E."/>
            <person name="Bharti A.K."/>
            <person name="Sundararajan A."/>
            <person name="Cameron C.T."/>
            <person name="Woodward J.E."/>
            <person name="May G.D."/>
            <person name="Brubaker C."/>
            <person name="Broadhvest J."/>
            <person name="Wilkins T.A."/>
        </authorList>
    </citation>
    <scope>NUCLEOTIDE SEQUENCE</scope>
    <source>
        <strain evidence="2">cv. AKA8401</strain>
    </source>
</reference>
<evidence type="ECO:0000313" key="1">
    <source>
        <dbReference type="EMBL" id="KHG24898.1"/>
    </source>
</evidence>
<dbReference type="Proteomes" id="UP000032142">
    <property type="component" value="Unassembled WGS sequence"/>
</dbReference>
<gene>
    <name evidence="1" type="ORF">F383_06200</name>
</gene>
<dbReference type="EMBL" id="KN430462">
    <property type="protein sequence ID" value="KHG24898.1"/>
    <property type="molecule type" value="Genomic_DNA"/>
</dbReference>
<sequence>MNLLLTYNSSLSLFWGVNVVCDARIGNKWWTGNWCDSLLKEAKPKIKRI</sequence>
<protein>
    <submittedName>
        <fullName evidence="1">Uncharacterized protein</fullName>
    </submittedName>
</protein>
<proteinExistence type="predicted"/>
<accession>A0A0B0PEM9</accession>
<keyword evidence="2" id="KW-1185">Reference proteome</keyword>
<name>A0A0B0PEM9_GOSAR</name>